<feature type="region of interest" description="Disordered" evidence="1">
    <location>
        <begin position="94"/>
        <end position="117"/>
    </location>
</feature>
<dbReference type="GO" id="GO:0007030">
    <property type="term" value="P:Golgi organization"/>
    <property type="evidence" value="ECO:0007669"/>
    <property type="project" value="InterPro"/>
</dbReference>
<proteinExistence type="evidence at transcript level"/>
<dbReference type="PANTHER" id="PTHR13066:SF2">
    <property type="entry name" value="GOLGIN-45"/>
    <property type="match status" value="1"/>
</dbReference>
<reference evidence="2" key="1">
    <citation type="journal article" date="2011" name="Genome Res.">
        <title>Deep small RNA sequencing from the nematode Ascaris reveals conservation, functional diversification, and novel developmental profiles.</title>
        <authorList>
            <person name="Wang J."/>
            <person name="Czech B."/>
            <person name="Crunk A."/>
            <person name="Wallace A."/>
            <person name="Mitreva M."/>
            <person name="Hannon G.J."/>
            <person name="Davis R.E."/>
        </authorList>
    </citation>
    <scope>NUCLEOTIDE SEQUENCE</scope>
</reference>
<dbReference type="AlphaFoldDB" id="F1LBW0"/>
<dbReference type="GO" id="GO:0000139">
    <property type="term" value="C:Golgi membrane"/>
    <property type="evidence" value="ECO:0007669"/>
    <property type="project" value="TreeGrafter"/>
</dbReference>
<evidence type="ECO:0000256" key="1">
    <source>
        <dbReference type="SAM" id="MobiDB-lite"/>
    </source>
</evidence>
<name>F1LBW0_ASCSU</name>
<evidence type="ECO:0000313" key="2">
    <source>
        <dbReference type="EMBL" id="ADY47614.1"/>
    </source>
</evidence>
<organism evidence="2">
    <name type="scientific">Ascaris suum</name>
    <name type="common">Pig roundworm</name>
    <name type="synonym">Ascaris lumbricoides</name>
    <dbReference type="NCBI Taxonomy" id="6253"/>
    <lineage>
        <taxon>Eukaryota</taxon>
        <taxon>Metazoa</taxon>
        <taxon>Ecdysozoa</taxon>
        <taxon>Nematoda</taxon>
        <taxon>Chromadorea</taxon>
        <taxon>Rhabditida</taxon>
        <taxon>Spirurina</taxon>
        <taxon>Ascaridomorpha</taxon>
        <taxon>Ascaridoidea</taxon>
        <taxon>Ascarididae</taxon>
        <taxon>Ascaris</taxon>
    </lineage>
</organism>
<sequence length="314" mass="34531">MRTSDERSAEQMKKKGSSSKLVLWEPYKAATSANVKGSAPTVLPQLIPYQLSSSHGSTDASMYPLVNGTSHIATSSGTEDVGVRCERIGMSMSQASANGKDSSQNGINPPVQVSPTSCDEELRRVKAELETEKQVSAELKRLLVASMGDDLMWHVKSLSEDKVRLASTMNSFAAQLNFDHDRAENLAISSDVWRCKFLAMSIRADELLSQRERLFALLKEHHSALNDLYDAIRMPRSSSFWQESIPGTRNAVPETRIEIGKEVLAKVQKALSTDMSSLCERTPCDEKVVKAPPVTSNITVSCCKHCAGREIKLL</sequence>
<dbReference type="InterPro" id="IPR027095">
    <property type="entry name" value="Golgin-45"/>
</dbReference>
<dbReference type="PANTHER" id="PTHR13066">
    <property type="entry name" value="BASIC LEUCINE ZIPPER NUCLEAR FACTOR 1 BLZF1 PROTEIN"/>
    <property type="match status" value="1"/>
</dbReference>
<accession>F1LBW0</accession>
<protein>
    <submittedName>
        <fullName evidence="2">Golgin-45</fullName>
    </submittedName>
</protein>
<dbReference type="GO" id="GO:0043001">
    <property type="term" value="P:Golgi to plasma membrane protein transport"/>
    <property type="evidence" value="ECO:0007669"/>
    <property type="project" value="InterPro"/>
</dbReference>
<dbReference type="EMBL" id="JI176814">
    <property type="protein sequence ID" value="ADY47614.1"/>
    <property type="molecule type" value="mRNA"/>
</dbReference>